<dbReference type="InterPro" id="IPR019874">
    <property type="entry name" value="RF_methyltr_PrmC"/>
</dbReference>
<dbReference type="GO" id="GO:0102559">
    <property type="term" value="F:peptide chain release factor N(5)-glutamine methyltransferase activity"/>
    <property type="evidence" value="ECO:0007669"/>
    <property type="project" value="UniProtKB-EC"/>
</dbReference>
<feature type="binding site" evidence="5">
    <location>
        <position position="191"/>
    </location>
    <ligand>
        <name>S-adenosyl-L-methionine</name>
        <dbReference type="ChEBI" id="CHEBI:59789"/>
    </ligand>
</feature>
<feature type="binding site" evidence="5">
    <location>
        <begin position="191"/>
        <end position="194"/>
    </location>
    <ligand>
        <name>substrate</name>
    </ligand>
</feature>
<dbReference type="NCBIfam" id="TIGR03534">
    <property type="entry name" value="RF_mod_PrmC"/>
    <property type="match status" value="1"/>
</dbReference>
<dbReference type="GO" id="GO:0032259">
    <property type="term" value="P:methylation"/>
    <property type="evidence" value="ECO:0007669"/>
    <property type="project" value="UniProtKB-KW"/>
</dbReference>
<dbReference type="PANTHER" id="PTHR18895:SF74">
    <property type="entry name" value="MTRF1L RELEASE FACTOR GLUTAMINE METHYLTRANSFERASE"/>
    <property type="match status" value="1"/>
</dbReference>
<dbReference type="InterPro" id="IPR050320">
    <property type="entry name" value="N5-glutamine_MTase"/>
</dbReference>
<dbReference type="HAMAP" id="MF_02126">
    <property type="entry name" value="RF_methyltr_PrmC"/>
    <property type="match status" value="1"/>
</dbReference>
<dbReference type="EMBL" id="JAMXQS010000008">
    <property type="protein sequence ID" value="MCO6051718.1"/>
    <property type="molecule type" value="Genomic_DNA"/>
</dbReference>
<dbReference type="Proteomes" id="UP001205906">
    <property type="component" value="Unassembled WGS sequence"/>
</dbReference>
<dbReference type="SUPFAM" id="SSF53335">
    <property type="entry name" value="S-adenosyl-L-methionine-dependent methyltransferases"/>
    <property type="match status" value="1"/>
</dbReference>
<comment type="function">
    <text evidence="5">Methylates the class 1 translation termination release factors RF1/PrfA and RF2/PrfB on the glutamine residue of the universally conserved GGQ motif.</text>
</comment>
<dbReference type="Gene3D" id="1.10.8.10">
    <property type="entry name" value="DNA helicase RuvA subunit, C-terminal domain"/>
    <property type="match status" value="1"/>
</dbReference>
<dbReference type="Gene3D" id="3.40.50.150">
    <property type="entry name" value="Vaccinia Virus protein VP39"/>
    <property type="match status" value="1"/>
</dbReference>
<dbReference type="NCBIfam" id="TIGR00536">
    <property type="entry name" value="hemK_fam"/>
    <property type="match status" value="1"/>
</dbReference>
<dbReference type="InterPro" id="IPR040758">
    <property type="entry name" value="PrmC_N"/>
</dbReference>
<feature type="binding site" evidence="5">
    <location>
        <begin position="125"/>
        <end position="129"/>
    </location>
    <ligand>
        <name>S-adenosyl-L-methionine</name>
        <dbReference type="ChEBI" id="CHEBI:59789"/>
    </ligand>
</feature>
<proteinExistence type="inferred from homology"/>
<keyword evidence="3 5" id="KW-0949">S-adenosyl-L-methionine</keyword>
<dbReference type="Pfam" id="PF17827">
    <property type="entry name" value="PrmC_N"/>
    <property type="match status" value="1"/>
</dbReference>
<evidence type="ECO:0000313" key="8">
    <source>
        <dbReference type="EMBL" id="MCO6051718.1"/>
    </source>
</evidence>
<dbReference type="InterPro" id="IPR029063">
    <property type="entry name" value="SAM-dependent_MTases_sf"/>
</dbReference>
<feature type="binding site" evidence="5">
    <location>
        <position position="177"/>
    </location>
    <ligand>
        <name>S-adenosyl-L-methionine</name>
        <dbReference type="ChEBI" id="CHEBI:59789"/>
    </ligand>
</feature>
<dbReference type="RefSeq" id="WP_252821515.1">
    <property type="nucleotide sequence ID" value="NZ_JAMXQS010000008.1"/>
</dbReference>
<comment type="similarity">
    <text evidence="5">Belongs to the protein N5-glutamine methyltransferase family. PrmC subfamily.</text>
</comment>
<dbReference type="InterPro" id="IPR004556">
    <property type="entry name" value="HemK-like"/>
</dbReference>
<keyword evidence="2 5" id="KW-0808">Transferase</keyword>
<keyword evidence="9" id="KW-1185">Reference proteome</keyword>
<feature type="domain" description="Release factor glutamine methyltransferase N-terminal" evidence="7">
    <location>
        <begin position="7"/>
        <end position="76"/>
    </location>
</feature>
<feature type="binding site" evidence="5">
    <location>
        <position position="148"/>
    </location>
    <ligand>
        <name>S-adenosyl-L-methionine</name>
        <dbReference type="ChEBI" id="CHEBI:59789"/>
    </ligand>
</feature>
<organism evidence="8 9">
    <name type="scientific">Mesorhizobium liriopis</name>
    <dbReference type="NCBI Taxonomy" id="2953882"/>
    <lineage>
        <taxon>Bacteria</taxon>
        <taxon>Pseudomonadati</taxon>
        <taxon>Pseudomonadota</taxon>
        <taxon>Alphaproteobacteria</taxon>
        <taxon>Hyphomicrobiales</taxon>
        <taxon>Phyllobacteriaceae</taxon>
        <taxon>Mesorhizobium</taxon>
    </lineage>
</organism>
<evidence type="ECO:0000256" key="3">
    <source>
        <dbReference type="ARBA" id="ARBA00022691"/>
    </source>
</evidence>
<dbReference type="InterPro" id="IPR007848">
    <property type="entry name" value="Small_mtfrase_dom"/>
</dbReference>
<evidence type="ECO:0000259" key="7">
    <source>
        <dbReference type="Pfam" id="PF17827"/>
    </source>
</evidence>
<gene>
    <name evidence="5 8" type="primary">prmC</name>
    <name evidence="8" type="ORF">NGM99_18185</name>
</gene>
<reference evidence="8 9" key="1">
    <citation type="submission" date="2022-06" db="EMBL/GenBank/DDBJ databases">
        <title>Mesorhizobium sp. strain RP14 Genome sequencing and assembly.</title>
        <authorList>
            <person name="Kim I."/>
        </authorList>
    </citation>
    <scope>NUCLEOTIDE SEQUENCE [LARGE SCALE GENOMIC DNA]</scope>
    <source>
        <strain evidence="9">RP14(2022)</strain>
    </source>
</reference>
<evidence type="ECO:0000256" key="2">
    <source>
        <dbReference type="ARBA" id="ARBA00022679"/>
    </source>
</evidence>
<evidence type="ECO:0000256" key="1">
    <source>
        <dbReference type="ARBA" id="ARBA00022603"/>
    </source>
</evidence>
<comment type="catalytic activity">
    <reaction evidence="4 5">
        <text>L-glutaminyl-[peptide chain release factor] + S-adenosyl-L-methionine = N(5)-methyl-L-glutaminyl-[peptide chain release factor] + S-adenosyl-L-homocysteine + H(+)</text>
        <dbReference type="Rhea" id="RHEA:42896"/>
        <dbReference type="Rhea" id="RHEA-COMP:10271"/>
        <dbReference type="Rhea" id="RHEA-COMP:10272"/>
        <dbReference type="ChEBI" id="CHEBI:15378"/>
        <dbReference type="ChEBI" id="CHEBI:30011"/>
        <dbReference type="ChEBI" id="CHEBI:57856"/>
        <dbReference type="ChEBI" id="CHEBI:59789"/>
        <dbReference type="ChEBI" id="CHEBI:61891"/>
        <dbReference type="EC" id="2.1.1.297"/>
    </reaction>
</comment>
<protein>
    <recommendedName>
        <fullName evidence="5">Release factor glutamine methyltransferase</fullName>
        <shortName evidence="5">RF MTase</shortName>
        <ecNumber evidence="5">2.1.1.297</ecNumber>
    </recommendedName>
    <alternativeName>
        <fullName evidence="5">N5-glutamine methyltransferase PrmC</fullName>
    </alternativeName>
    <alternativeName>
        <fullName evidence="5">Protein-(glutamine-N5) MTase PrmC</fullName>
    </alternativeName>
    <alternativeName>
        <fullName evidence="5">Protein-glutamine N-methyltransferase PrmC</fullName>
    </alternativeName>
</protein>
<dbReference type="PANTHER" id="PTHR18895">
    <property type="entry name" value="HEMK METHYLTRANSFERASE"/>
    <property type="match status" value="1"/>
</dbReference>
<evidence type="ECO:0000256" key="4">
    <source>
        <dbReference type="ARBA" id="ARBA00048391"/>
    </source>
</evidence>
<name>A0ABT1CAL8_9HYPH</name>
<dbReference type="EC" id="2.1.1.297" evidence="5"/>
<feature type="domain" description="Methyltransferase small" evidence="6">
    <location>
        <begin position="119"/>
        <end position="202"/>
    </location>
</feature>
<evidence type="ECO:0000256" key="5">
    <source>
        <dbReference type="HAMAP-Rule" id="MF_02126"/>
    </source>
</evidence>
<keyword evidence="1 5" id="KW-0489">Methyltransferase</keyword>
<evidence type="ECO:0000259" key="6">
    <source>
        <dbReference type="Pfam" id="PF05175"/>
    </source>
</evidence>
<dbReference type="Pfam" id="PF05175">
    <property type="entry name" value="MTS"/>
    <property type="match status" value="1"/>
</dbReference>
<sequence length="283" mass="30642">MADLQSVLRGARTRLSEAGVSSAALDARILVEHFSGTAREDAILRPSLELAGRIVQTIEQAVERRAGGEPVHRIIGEREFFGLPLKLSAETLEPRPDTETLVEAVLPFCRETAAREGECRILDLGTGTGAIALALLSQVPEAHAWGVDVAPGALETAAANAEALGLSGRFAPTLSDWWEKIEGCFHLIVTNPPYISGTEMEALVDEVRRFDPTRALYGGVDGLDAYRKIATGARRHLEKDGLVALEIGWQQGDAVSALFVAEGFEPAGRFRDFGNNERVLLFR</sequence>
<comment type="caution">
    <text evidence="8">The sequence shown here is derived from an EMBL/GenBank/DDBJ whole genome shotgun (WGS) entry which is preliminary data.</text>
</comment>
<dbReference type="CDD" id="cd02440">
    <property type="entry name" value="AdoMet_MTases"/>
    <property type="match status" value="1"/>
</dbReference>
<evidence type="ECO:0000313" key="9">
    <source>
        <dbReference type="Proteomes" id="UP001205906"/>
    </source>
</evidence>
<accession>A0ABT1CAL8</accession>
<dbReference type="InterPro" id="IPR002052">
    <property type="entry name" value="DNA_methylase_N6_adenine_CS"/>
</dbReference>
<dbReference type="PROSITE" id="PS00092">
    <property type="entry name" value="N6_MTASE"/>
    <property type="match status" value="1"/>
</dbReference>